<gene>
    <name evidence="9" type="ORF">HHI_10139</name>
</gene>
<dbReference type="EMBL" id="ARYI01000008">
    <property type="protein sequence ID" value="KCZ93039.1"/>
    <property type="molecule type" value="Genomic_DNA"/>
</dbReference>
<evidence type="ECO:0000256" key="1">
    <source>
        <dbReference type="ARBA" id="ARBA00004418"/>
    </source>
</evidence>
<evidence type="ECO:0000313" key="9">
    <source>
        <dbReference type="EMBL" id="KCZ93039.1"/>
    </source>
</evidence>
<comment type="subcellular location">
    <subcellularLocation>
        <location evidence="1">Periplasm</location>
    </subcellularLocation>
</comment>
<dbReference type="OrthoDB" id="9778236at2"/>
<feature type="domain" description="CusB-like beta-barrel" evidence="8">
    <location>
        <begin position="243"/>
        <end position="330"/>
    </location>
</feature>
<evidence type="ECO:0000256" key="6">
    <source>
        <dbReference type="SAM" id="Coils"/>
    </source>
</evidence>
<feature type="domain" description="YbhG-like alpha-helical hairpin" evidence="7">
    <location>
        <begin position="79"/>
        <end position="206"/>
    </location>
</feature>
<feature type="coiled-coil region" evidence="6">
    <location>
        <begin position="106"/>
        <end position="133"/>
    </location>
</feature>
<dbReference type="Pfam" id="PF25881">
    <property type="entry name" value="HH_YBHG"/>
    <property type="match status" value="1"/>
</dbReference>
<dbReference type="RefSeq" id="WP_011646544.1">
    <property type="nucleotide sequence ID" value="NZ_ARYI01000008.1"/>
</dbReference>
<dbReference type="Proteomes" id="UP000025061">
    <property type="component" value="Unassembled WGS sequence"/>
</dbReference>
<keyword evidence="10" id="KW-1185">Reference proteome</keyword>
<reference evidence="9 10" key="1">
    <citation type="submission" date="2013-04" db="EMBL/GenBank/DDBJ databases">
        <title>Hyphomonas hirschiana VP5 Genome Sequencing.</title>
        <authorList>
            <person name="Lai Q."/>
            <person name="Shao Z."/>
        </authorList>
    </citation>
    <scope>NUCLEOTIDE SEQUENCE [LARGE SCALE GENOMIC DNA]</scope>
    <source>
        <strain evidence="9 10">VP5</strain>
    </source>
</reference>
<evidence type="ECO:0000256" key="4">
    <source>
        <dbReference type="ARBA" id="ARBA00022764"/>
    </source>
</evidence>
<evidence type="ECO:0000256" key="5">
    <source>
        <dbReference type="ARBA" id="ARBA00023054"/>
    </source>
</evidence>
<keyword evidence="3" id="KW-0732">Signal</keyword>
<dbReference type="GO" id="GO:0042597">
    <property type="term" value="C:periplasmic space"/>
    <property type="evidence" value="ECO:0007669"/>
    <property type="project" value="UniProtKB-SubCell"/>
</dbReference>
<dbReference type="PANTHER" id="PTHR32347:SF29">
    <property type="entry name" value="UPF0194 MEMBRANE PROTEIN YBHG"/>
    <property type="match status" value="1"/>
</dbReference>
<name>A0A059FQX7_9PROT</name>
<evidence type="ECO:0000313" key="10">
    <source>
        <dbReference type="Proteomes" id="UP000025061"/>
    </source>
</evidence>
<dbReference type="Gene3D" id="2.40.50.100">
    <property type="match status" value="1"/>
</dbReference>
<evidence type="ECO:0000259" key="8">
    <source>
        <dbReference type="Pfam" id="PF25954"/>
    </source>
</evidence>
<dbReference type="PANTHER" id="PTHR32347">
    <property type="entry name" value="EFFLUX SYSTEM COMPONENT YKNX-RELATED"/>
    <property type="match status" value="1"/>
</dbReference>
<protein>
    <submittedName>
        <fullName evidence="9">HlyD family secretion protein</fullName>
    </submittedName>
</protein>
<dbReference type="AlphaFoldDB" id="A0A059FQX7"/>
<keyword evidence="5 6" id="KW-0175">Coiled coil</keyword>
<sequence>MKRIAIVAAVLVAALSLGRFVVWPRLDPADSSADSALVLYGNVDIRQVELAFRVSGRLETMNFEEGDAVSAGEVIAVLDIAPLRDGLVQAEAEASVRRAELARLEAGSRSQEIERARARVEELEANVLLAQQTFDRQSKLRDSGYVSQQAYDTALAALDAAQKRLVAGKKDLTLVQLGPRSEEITGSAAGVEAAEAAVAQARMRLGDASLVAPSDGVLLARVREPGSIVAAGVPVATLALTSPVWVRAYVDESDLGFVVPGKAAEVFTDSAPGRPYEGQVGFVSPVAEFTPRTVQTPDLRTDLVYQVRIIVDAPDSGLRQGMPVTVKLRRPAVAD</sequence>
<evidence type="ECO:0000259" key="7">
    <source>
        <dbReference type="Pfam" id="PF25881"/>
    </source>
</evidence>
<dbReference type="InterPro" id="IPR050465">
    <property type="entry name" value="UPF0194_transport"/>
</dbReference>
<keyword evidence="4" id="KW-0574">Periplasm</keyword>
<evidence type="ECO:0000256" key="2">
    <source>
        <dbReference type="ARBA" id="ARBA00010602"/>
    </source>
</evidence>
<dbReference type="Gene3D" id="1.10.287.470">
    <property type="entry name" value="Helix hairpin bin"/>
    <property type="match status" value="1"/>
</dbReference>
<dbReference type="Gene3D" id="2.40.30.170">
    <property type="match status" value="1"/>
</dbReference>
<comment type="caution">
    <text evidence="9">The sequence shown here is derived from an EMBL/GenBank/DDBJ whole genome shotgun (WGS) entry which is preliminary data.</text>
</comment>
<dbReference type="SUPFAM" id="SSF111369">
    <property type="entry name" value="HlyD-like secretion proteins"/>
    <property type="match status" value="3"/>
</dbReference>
<dbReference type="PATRIC" id="fig|1280951.3.peg.2045"/>
<dbReference type="InterPro" id="IPR059052">
    <property type="entry name" value="HH_YbhG-like"/>
</dbReference>
<dbReference type="NCBIfam" id="NF002939">
    <property type="entry name" value="PRK03598.1"/>
    <property type="match status" value="1"/>
</dbReference>
<evidence type="ECO:0000256" key="3">
    <source>
        <dbReference type="ARBA" id="ARBA00022729"/>
    </source>
</evidence>
<comment type="similarity">
    <text evidence="2">Belongs to the UPF0194 family.</text>
</comment>
<accession>A0A059FQX7</accession>
<organism evidence="9 10">
    <name type="scientific">Hyphomonas hirschiana VP5</name>
    <dbReference type="NCBI Taxonomy" id="1280951"/>
    <lineage>
        <taxon>Bacteria</taxon>
        <taxon>Pseudomonadati</taxon>
        <taxon>Pseudomonadota</taxon>
        <taxon>Alphaproteobacteria</taxon>
        <taxon>Hyphomonadales</taxon>
        <taxon>Hyphomonadaceae</taxon>
        <taxon>Hyphomonas</taxon>
    </lineage>
</organism>
<dbReference type="Pfam" id="PF25954">
    <property type="entry name" value="Beta-barrel_RND_2"/>
    <property type="match status" value="1"/>
</dbReference>
<dbReference type="InterPro" id="IPR058792">
    <property type="entry name" value="Beta-barrel_RND_2"/>
</dbReference>
<proteinExistence type="inferred from homology"/>